<dbReference type="EMBL" id="MT144971">
    <property type="protein sequence ID" value="QJI02046.1"/>
    <property type="molecule type" value="Genomic_DNA"/>
</dbReference>
<reference evidence="1" key="1">
    <citation type="submission" date="2020-03" db="EMBL/GenBank/DDBJ databases">
        <title>The deep terrestrial virosphere.</title>
        <authorList>
            <person name="Holmfeldt K."/>
            <person name="Nilsson E."/>
            <person name="Simone D."/>
            <person name="Lopez-Fernandez M."/>
            <person name="Wu X."/>
            <person name="de Brujin I."/>
            <person name="Lundin D."/>
            <person name="Andersson A."/>
            <person name="Bertilsson S."/>
            <person name="Dopson M."/>
        </authorList>
    </citation>
    <scope>NUCLEOTIDE SEQUENCE</scope>
    <source>
        <strain evidence="1">TM448A00578</strain>
        <strain evidence="2">TM448B02903</strain>
    </source>
</reference>
<proteinExistence type="predicted"/>
<name>A0A6H1ZI36_9ZZZZ</name>
<evidence type="ECO:0000313" key="1">
    <source>
        <dbReference type="EMBL" id="QJA46935.1"/>
    </source>
</evidence>
<dbReference type="EMBL" id="MT144026">
    <property type="protein sequence ID" value="QJA46935.1"/>
    <property type="molecule type" value="Genomic_DNA"/>
</dbReference>
<sequence>MKTYKKWSESKKSFREYVEKGDEIDDEIFYHFLGCVPPIEQDKTGFLCGEPYTHNNKGEGVYDSFYCIAKKYIYGGLKTAKRFSDKEGAQ</sequence>
<accession>A0A6H1ZI36</accession>
<gene>
    <name evidence="1" type="ORF">TM448A00578_0021</name>
    <name evidence="2" type="ORF">TM448B02903_0010</name>
</gene>
<evidence type="ECO:0000313" key="2">
    <source>
        <dbReference type="EMBL" id="QJI02046.1"/>
    </source>
</evidence>
<protein>
    <submittedName>
        <fullName evidence="1">Uncharacterized protein</fullName>
    </submittedName>
</protein>
<organism evidence="1">
    <name type="scientific">viral metagenome</name>
    <dbReference type="NCBI Taxonomy" id="1070528"/>
    <lineage>
        <taxon>unclassified sequences</taxon>
        <taxon>metagenomes</taxon>
        <taxon>organismal metagenomes</taxon>
    </lineage>
</organism>
<dbReference type="AlphaFoldDB" id="A0A6H1ZI36"/>